<comment type="subcellular location">
    <subcellularLocation>
        <location evidence="2">Cytoplasm</location>
    </subcellularLocation>
    <subcellularLocation>
        <location evidence="1">Nucleus</location>
    </subcellularLocation>
</comment>
<dbReference type="PROSITE" id="PS01289">
    <property type="entry name" value="TSC22"/>
    <property type="match status" value="1"/>
</dbReference>
<evidence type="ECO:0000256" key="8">
    <source>
        <dbReference type="SAM" id="Coils"/>
    </source>
</evidence>
<evidence type="ECO:0000313" key="10">
    <source>
        <dbReference type="EMBL" id="KAG5676087.1"/>
    </source>
</evidence>
<comment type="caution">
    <text evidence="10">The sequence shown here is derived from an EMBL/GenBank/DDBJ whole genome shotgun (WGS) entry which is preliminary data.</text>
</comment>
<evidence type="ECO:0000256" key="2">
    <source>
        <dbReference type="ARBA" id="ARBA00004496"/>
    </source>
</evidence>
<feature type="coiled-coil region" evidence="8">
    <location>
        <begin position="60"/>
        <end position="94"/>
    </location>
</feature>
<dbReference type="OrthoDB" id="8961796at2759"/>
<dbReference type="GO" id="GO:0005829">
    <property type="term" value="C:cytosol"/>
    <property type="evidence" value="ECO:0007669"/>
    <property type="project" value="TreeGrafter"/>
</dbReference>
<keyword evidence="5" id="KW-0805">Transcription regulation</keyword>
<dbReference type="PANTHER" id="PTHR46745:SF1">
    <property type="entry name" value="TSC22 DOMAIN FAMILY PROTEIN 1"/>
    <property type="match status" value="1"/>
</dbReference>
<keyword evidence="4" id="KW-0963">Cytoplasm</keyword>
<protein>
    <submittedName>
        <fullName evidence="10">Uncharacterized protein</fullName>
    </submittedName>
</protein>
<comment type="similarity">
    <text evidence="3">Belongs to the TSC-22/Dip/Bun family.</text>
</comment>
<gene>
    <name evidence="10" type="ORF">PVAND_005941</name>
</gene>
<evidence type="ECO:0000256" key="9">
    <source>
        <dbReference type="SAM" id="MobiDB-lite"/>
    </source>
</evidence>
<dbReference type="AlphaFoldDB" id="A0A9J6C222"/>
<dbReference type="SUPFAM" id="SSF58026">
    <property type="entry name" value="Delta-sleep-inducing peptide immunoreactive peptide"/>
    <property type="match status" value="1"/>
</dbReference>
<keyword evidence="11" id="KW-1185">Reference proteome</keyword>
<name>A0A9J6C222_POLVA</name>
<evidence type="ECO:0000256" key="4">
    <source>
        <dbReference type="ARBA" id="ARBA00022490"/>
    </source>
</evidence>
<feature type="region of interest" description="Disordered" evidence="9">
    <location>
        <begin position="116"/>
        <end position="167"/>
    </location>
</feature>
<organism evidence="10 11">
    <name type="scientific">Polypedilum vanderplanki</name>
    <name type="common">Sleeping chironomid midge</name>
    <dbReference type="NCBI Taxonomy" id="319348"/>
    <lineage>
        <taxon>Eukaryota</taxon>
        <taxon>Metazoa</taxon>
        <taxon>Ecdysozoa</taxon>
        <taxon>Arthropoda</taxon>
        <taxon>Hexapoda</taxon>
        <taxon>Insecta</taxon>
        <taxon>Pterygota</taxon>
        <taxon>Neoptera</taxon>
        <taxon>Endopterygota</taxon>
        <taxon>Diptera</taxon>
        <taxon>Nematocera</taxon>
        <taxon>Chironomoidea</taxon>
        <taxon>Chironomidae</taxon>
        <taxon>Chironominae</taxon>
        <taxon>Polypedilum</taxon>
        <taxon>Polypedilum</taxon>
    </lineage>
</organism>
<evidence type="ECO:0000313" key="11">
    <source>
        <dbReference type="Proteomes" id="UP001107558"/>
    </source>
</evidence>
<keyword evidence="8" id="KW-0175">Coiled coil</keyword>
<dbReference type="GO" id="GO:0008284">
    <property type="term" value="P:positive regulation of cell population proliferation"/>
    <property type="evidence" value="ECO:0007669"/>
    <property type="project" value="TreeGrafter"/>
</dbReference>
<dbReference type="GO" id="GO:0043066">
    <property type="term" value="P:negative regulation of apoptotic process"/>
    <property type="evidence" value="ECO:0007669"/>
    <property type="project" value="TreeGrafter"/>
</dbReference>
<dbReference type="FunFam" id="1.20.5.490:FF:000002">
    <property type="entry name" value="TSC22 domain family, member 1"/>
    <property type="match status" value="1"/>
</dbReference>
<keyword evidence="7" id="KW-0539">Nucleus</keyword>
<dbReference type="Gene3D" id="1.20.5.490">
    <property type="entry name" value="Single helix bin"/>
    <property type="match status" value="1"/>
</dbReference>
<evidence type="ECO:0000256" key="1">
    <source>
        <dbReference type="ARBA" id="ARBA00004123"/>
    </source>
</evidence>
<evidence type="ECO:0000256" key="7">
    <source>
        <dbReference type="ARBA" id="ARBA00023242"/>
    </source>
</evidence>
<dbReference type="Proteomes" id="UP001107558">
    <property type="component" value="Chromosome 2"/>
</dbReference>
<dbReference type="GO" id="GO:0006357">
    <property type="term" value="P:regulation of transcription by RNA polymerase II"/>
    <property type="evidence" value="ECO:0007669"/>
    <property type="project" value="InterPro"/>
</dbReference>
<dbReference type="InterPro" id="IPR000580">
    <property type="entry name" value="TSC22/Bun"/>
</dbReference>
<dbReference type="InterPro" id="IPR047862">
    <property type="entry name" value="TSC22/BUN_CS"/>
</dbReference>
<evidence type="ECO:0000256" key="6">
    <source>
        <dbReference type="ARBA" id="ARBA00023163"/>
    </source>
</evidence>
<keyword evidence="6" id="KW-0804">Transcription</keyword>
<proteinExistence type="inferred from homology"/>
<evidence type="ECO:0000256" key="3">
    <source>
        <dbReference type="ARBA" id="ARBA00007908"/>
    </source>
</evidence>
<dbReference type="Pfam" id="PF01166">
    <property type="entry name" value="TSC22"/>
    <property type="match status" value="1"/>
</dbReference>
<feature type="compositionally biased region" description="Low complexity" evidence="9">
    <location>
        <begin position="116"/>
        <end position="131"/>
    </location>
</feature>
<dbReference type="CDD" id="cd21936">
    <property type="entry name" value="ZIP_TSC22D"/>
    <property type="match status" value="1"/>
</dbReference>
<dbReference type="GO" id="GO:0005634">
    <property type="term" value="C:nucleus"/>
    <property type="evidence" value="ECO:0007669"/>
    <property type="project" value="UniProtKB-SubCell"/>
</dbReference>
<dbReference type="EMBL" id="JADBJN010000002">
    <property type="protein sequence ID" value="KAG5676087.1"/>
    <property type="molecule type" value="Genomic_DNA"/>
</dbReference>
<accession>A0A9J6C222</accession>
<sequence>MKADMMAVHQIQSLGAKQDILRDVVIKYIDHFYPDASGTSAVAIDNKIEQAMDLVKSHLMFAVREEVEVLKERIAELMDRINQLEVENTILKANASQETLSQLTTAAVAISQQPAATQQQQNASSQVPPSSIEKSLPQQLTSAPSQTQATMTQAAQASPNIQTQSTS</sequence>
<dbReference type="PANTHER" id="PTHR46745">
    <property type="entry name" value="TSC22 DOMAIN FAMILY PROTEIN 1"/>
    <property type="match status" value="1"/>
</dbReference>
<evidence type="ECO:0000256" key="5">
    <source>
        <dbReference type="ARBA" id="ARBA00023015"/>
    </source>
</evidence>
<feature type="compositionally biased region" description="Low complexity" evidence="9">
    <location>
        <begin position="141"/>
        <end position="159"/>
    </location>
</feature>
<reference evidence="10" key="1">
    <citation type="submission" date="2021-03" db="EMBL/GenBank/DDBJ databases">
        <title>Chromosome level genome of the anhydrobiotic midge Polypedilum vanderplanki.</title>
        <authorList>
            <person name="Yoshida Y."/>
            <person name="Kikawada T."/>
            <person name="Gusev O."/>
        </authorList>
    </citation>
    <scope>NUCLEOTIDE SEQUENCE</scope>
    <source>
        <strain evidence="10">NIAS01</strain>
        <tissue evidence="10">Whole body or cell culture</tissue>
    </source>
</reference>